<dbReference type="GO" id="GO:0016787">
    <property type="term" value="F:hydrolase activity"/>
    <property type="evidence" value="ECO:0007669"/>
    <property type="project" value="UniProtKB-KW"/>
</dbReference>
<keyword evidence="2" id="KW-0378">Hydrolase</keyword>
<dbReference type="GO" id="GO:0003677">
    <property type="term" value="F:DNA binding"/>
    <property type="evidence" value="ECO:0007669"/>
    <property type="project" value="InterPro"/>
</dbReference>
<evidence type="ECO:0000256" key="9">
    <source>
        <dbReference type="SAM" id="MobiDB-lite"/>
    </source>
</evidence>
<protein>
    <recommendedName>
        <fullName evidence="7">DNA 3'-5' helicase</fullName>
        <ecNumber evidence="7">5.6.2.4</ecNumber>
    </recommendedName>
</protein>
<sequence length="429" mass="48799">MDLMYKLARKNHLTIVGDPDQSIYGFRYAEANNIVRMRLHYERRGIPVKQVKLNQNYRSTVNILDFSEKMMAGSYNPNREEKKLQSNLAPEFNAPIFLTTAYNAADEAKQIADDITRLVKIEERYSYSDIAVLIRLTKQSRAFQKAFAKAGIPCRVVKGSSFWELAEIKLAVSYLRAICSNFDWIGYRTVLLSLDGFGQKIANSLDENIQKLYEENGEVNVYDYIKNMANNKTSLGKTLQKFLNVVEQSRGFLLVDEHYDAEAGCASKIPIQDRLCSMFDFILSTEKICDKIAMKKGGTRNKRPETFNDIHGEIESNLEELKQQLIYFDPLENTLFREFSQKADMNTQTSDNDSNANNSLPSPATSLTDDDIQIDEVLSTPMKPCSATVIGYNIDSDSDSDIEEISPFEFTIKKPSKVLSEIDSADQVW</sequence>
<feature type="compositionally biased region" description="Polar residues" evidence="9">
    <location>
        <begin position="345"/>
        <end position="367"/>
    </location>
</feature>
<evidence type="ECO:0000256" key="4">
    <source>
        <dbReference type="ARBA" id="ARBA00022840"/>
    </source>
</evidence>
<dbReference type="Pfam" id="PF13361">
    <property type="entry name" value="UvrD_C"/>
    <property type="match status" value="1"/>
</dbReference>
<dbReference type="OrthoDB" id="1470711at2759"/>
<dbReference type="GO" id="GO:0005634">
    <property type="term" value="C:nucleus"/>
    <property type="evidence" value="ECO:0007669"/>
    <property type="project" value="TreeGrafter"/>
</dbReference>
<evidence type="ECO:0000256" key="5">
    <source>
        <dbReference type="ARBA" id="ARBA00023235"/>
    </source>
</evidence>
<comment type="caution">
    <text evidence="11">The sequence shown here is derived from an EMBL/GenBank/DDBJ whole genome shotgun (WGS) entry which is preliminary data.</text>
</comment>
<keyword evidence="12" id="KW-1185">Reference proteome</keyword>
<keyword evidence="5" id="KW-0413">Isomerase</keyword>
<comment type="catalytic activity">
    <reaction evidence="8">
        <text>ATP + H2O = ADP + phosphate + H(+)</text>
        <dbReference type="Rhea" id="RHEA:13065"/>
        <dbReference type="ChEBI" id="CHEBI:15377"/>
        <dbReference type="ChEBI" id="CHEBI:15378"/>
        <dbReference type="ChEBI" id="CHEBI:30616"/>
        <dbReference type="ChEBI" id="CHEBI:43474"/>
        <dbReference type="ChEBI" id="CHEBI:456216"/>
        <dbReference type="EC" id="5.6.2.4"/>
    </reaction>
</comment>
<evidence type="ECO:0000256" key="6">
    <source>
        <dbReference type="ARBA" id="ARBA00034617"/>
    </source>
</evidence>
<name>A0A9W6WB36_AMBMO</name>
<dbReference type="PANTHER" id="PTHR11070:SF2">
    <property type="entry name" value="ATP-DEPENDENT DNA HELICASE SRS2"/>
    <property type="match status" value="1"/>
</dbReference>
<evidence type="ECO:0000256" key="2">
    <source>
        <dbReference type="ARBA" id="ARBA00022801"/>
    </source>
</evidence>
<feature type="region of interest" description="Disordered" evidence="9">
    <location>
        <begin position="345"/>
        <end position="369"/>
    </location>
</feature>
<dbReference type="InterPro" id="IPR000212">
    <property type="entry name" value="DNA_helicase_UvrD/REP"/>
</dbReference>
<feature type="domain" description="UvrD-like helicase C-terminal" evidence="10">
    <location>
        <begin position="63"/>
        <end position="353"/>
    </location>
</feature>
<proteinExistence type="predicted"/>
<dbReference type="PROSITE" id="PS51217">
    <property type="entry name" value="UVRD_HELICASE_CTER"/>
    <property type="match status" value="1"/>
</dbReference>
<dbReference type="SUPFAM" id="SSF52540">
    <property type="entry name" value="P-loop containing nucleoside triphosphate hydrolases"/>
    <property type="match status" value="1"/>
</dbReference>
<dbReference type="InterPro" id="IPR014017">
    <property type="entry name" value="DNA_helicase_UvrD-like_C"/>
</dbReference>
<evidence type="ECO:0000313" key="11">
    <source>
        <dbReference type="EMBL" id="GME73577.1"/>
    </source>
</evidence>
<evidence type="ECO:0000256" key="8">
    <source>
        <dbReference type="ARBA" id="ARBA00048988"/>
    </source>
</evidence>
<dbReference type="Gene3D" id="1.10.486.10">
    <property type="entry name" value="PCRA, domain 4"/>
    <property type="match status" value="1"/>
</dbReference>
<dbReference type="InterPro" id="IPR027417">
    <property type="entry name" value="P-loop_NTPase"/>
</dbReference>
<dbReference type="GO" id="GO:0000725">
    <property type="term" value="P:recombinational repair"/>
    <property type="evidence" value="ECO:0007669"/>
    <property type="project" value="TreeGrafter"/>
</dbReference>
<dbReference type="GO" id="GO:0005524">
    <property type="term" value="F:ATP binding"/>
    <property type="evidence" value="ECO:0007669"/>
    <property type="project" value="UniProtKB-KW"/>
</dbReference>
<dbReference type="PANTHER" id="PTHR11070">
    <property type="entry name" value="UVRD / RECB / PCRA DNA HELICASE FAMILY MEMBER"/>
    <property type="match status" value="1"/>
</dbReference>
<evidence type="ECO:0000256" key="1">
    <source>
        <dbReference type="ARBA" id="ARBA00022741"/>
    </source>
</evidence>
<comment type="catalytic activity">
    <reaction evidence="6">
        <text>Couples ATP hydrolysis with the unwinding of duplex DNA by translocating in the 3'-5' direction.</text>
        <dbReference type="EC" id="5.6.2.4"/>
    </reaction>
</comment>
<reference evidence="11" key="1">
    <citation type="submission" date="2023-04" db="EMBL/GenBank/DDBJ databases">
        <title>Ambrosiozyma monospora NBRC 1965.</title>
        <authorList>
            <person name="Ichikawa N."/>
            <person name="Sato H."/>
            <person name="Tonouchi N."/>
        </authorList>
    </citation>
    <scope>NUCLEOTIDE SEQUENCE</scope>
    <source>
        <strain evidence="11">NBRC 1965</strain>
    </source>
</reference>
<evidence type="ECO:0000256" key="3">
    <source>
        <dbReference type="ARBA" id="ARBA00022806"/>
    </source>
</evidence>
<dbReference type="EMBL" id="BSXU01010967">
    <property type="protein sequence ID" value="GME73577.1"/>
    <property type="molecule type" value="Genomic_DNA"/>
</dbReference>
<evidence type="ECO:0000313" key="12">
    <source>
        <dbReference type="Proteomes" id="UP001165063"/>
    </source>
</evidence>
<keyword evidence="4" id="KW-0067">ATP-binding</keyword>
<accession>A0A9W6WB36</accession>
<organism evidence="11 12">
    <name type="scientific">Ambrosiozyma monospora</name>
    <name type="common">Yeast</name>
    <name type="synonym">Endomycopsis monosporus</name>
    <dbReference type="NCBI Taxonomy" id="43982"/>
    <lineage>
        <taxon>Eukaryota</taxon>
        <taxon>Fungi</taxon>
        <taxon>Dikarya</taxon>
        <taxon>Ascomycota</taxon>
        <taxon>Saccharomycotina</taxon>
        <taxon>Pichiomycetes</taxon>
        <taxon>Pichiales</taxon>
        <taxon>Pichiaceae</taxon>
        <taxon>Ambrosiozyma</taxon>
    </lineage>
</organism>
<dbReference type="InterPro" id="IPR014016">
    <property type="entry name" value="UvrD-like_ATP-bd"/>
</dbReference>
<gene>
    <name evidence="11" type="ORF">Amon01_000937100</name>
</gene>
<dbReference type="Pfam" id="PF00580">
    <property type="entry name" value="UvrD-helicase"/>
    <property type="match status" value="1"/>
</dbReference>
<keyword evidence="1" id="KW-0547">Nucleotide-binding</keyword>
<dbReference type="Proteomes" id="UP001165063">
    <property type="component" value="Unassembled WGS sequence"/>
</dbReference>
<evidence type="ECO:0000259" key="10">
    <source>
        <dbReference type="PROSITE" id="PS51217"/>
    </source>
</evidence>
<dbReference type="GO" id="GO:0043138">
    <property type="term" value="F:3'-5' DNA helicase activity"/>
    <property type="evidence" value="ECO:0007669"/>
    <property type="project" value="UniProtKB-EC"/>
</dbReference>
<keyword evidence="3" id="KW-0347">Helicase</keyword>
<evidence type="ECO:0000256" key="7">
    <source>
        <dbReference type="ARBA" id="ARBA00034808"/>
    </source>
</evidence>
<dbReference type="Gene3D" id="3.40.50.300">
    <property type="entry name" value="P-loop containing nucleotide triphosphate hydrolases"/>
    <property type="match status" value="2"/>
</dbReference>
<dbReference type="AlphaFoldDB" id="A0A9W6WB36"/>
<dbReference type="EC" id="5.6.2.4" evidence="7"/>